<dbReference type="InterPro" id="IPR010992">
    <property type="entry name" value="IHF-like_DNA-bd_dom_sf"/>
</dbReference>
<dbReference type="RefSeq" id="WP_248145433.1">
    <property type="nucleotide sequence ID" value="NZ_BAAAOF010000002.1"/>
</dbReference>
<evidence type="ECO:0000313" key="1">
    <source>
        <dbReference type="EMBL" id="GAA1916960.1"/>
    </source>
</evidence>
<keyword evidence="2" id="KW-1185">Reference proteome</keyword>
<gene>
    <name evidence="1" type="ORF">GCM10009775_06750</name>
</gene>
<sequence length="105" mass="11840">MTVIAGFDQERVSKREFVQRVARRGSVPLPVTQQVYDALIEELIELVAKGNKVTLTGFGRFYPQEHKGHRVRFADDDGSSQIDDYTVLKFSATRAVNRAVQDLAD</sequence>
<dbReference type="SUPFAM" id="SSF47729">
    <property type="entry name" value="IHF-like DNA-binding proteins"/>
    <property type="match status" value="1"/>
</dbReference>
<proteinExistence type="predicted"/>
<reference evidence="2" key="1">
    <citation type="journal article" date="2019" name="Int. J. Syst. Evol. Microbiol.">
        <title>The Global Catalogue of Microorganisms (GCM) 10K type strain sequencing project: providing services to taxonomists for standard genome sequencing and annotation.</title>
        <authorList>
            <consortium name="The Broad Institute Genomics Platform"/>
            <consortium name="The Broad Institute Genome Sequencing Center for Infectious Disease"/>
            <person name="Wu L."/>
            <person name="Ma J."/>
        </authorList>
    </citation>
    <scope>NUCLEOTIDE SEQUENCE [LARGE SCALE GENOMIC DNA]</scope>
    <source>
        <strain evidence="2">JCM 14900</strain>
    </source>
</reference>
<evidence type="ECO:0000313" key="2">
    <source>
        <dbReference type="Proteomes" id="UP001501343"/>
    </source>
</evidence>
<dbReference type="Proteomes" id="UP001501343">
    <property type="component" value="Unassembled WGS sequence"/>
</dbReference>
<dbReference type="Gene3D" id="4.10.520.10">
    <property type="entry name" value="IHF-like DNA-binding proteins"/>
    <property type="match status" value="1"/>
</dbReference>
<comment type="caution">
    <text evidence="1">The sequence shown here is derived from an EMBL/GenBank/DDBJ whole genome shotgun (WGS) entry which is preliminary data.</text>
</comment>
<dbReference type="Pfam" id="PF00216">
    <property type="entry name" value="Bac_DNA_binding"/>
    <property type="match status" value="1"/>
</dbReference>
<dbReference type="InterPro" id="IPR000119">
    <property type="entry name" value="Hist_DNA-bd"/>
</dbReference>
<name>A0ABP5AL43_9MICO</name>
<dbReference type="EMBL" id="BAAAOF010000002">
    <property type="protein sequence ID" value="GAA1916960.1"/>
    <property type="molecule type" value="Genomic_DNA"/>
</dbReference>
<accession>A0ABP5AL43</accession>
<protein>
    <submittedName>
        <fullName evidence="1">Uncharacterized protein</fullName>
    </submittedName>
</protein>
<organism evidence="1 2">
    <name type="scientific">Microbacterium aoyamense</name>
    <dbReference type="NCBI Taxonomy" id="344166"/>
    <lineage>
        <taxon>Bacteria</taxon>
        <taxon>Bacillati</taxon>
        <taxon>Actinomycetota</taxon>
        <taxon>Actinomycetes</taxon>
        <taxon>Micrococcales</taxon>
        <taxon>Microbacteriaceae</taxon>
        <taxon>Microbacterium</taxon>
    </lineage>
</organism>